<feature type="compositionally biased region" description="Gly residues" evidence="3">
    <location>
        <begin position="338"/>
        <end position="350"/>
    </location>
</feature>
<dbReference type="PANTHER" id="PTHR38340">
    <property type="entry name" value="S-LAYER PROTEIN"/>
    <property type="match status" value="1"/>
</dbReference>
<gene>
    <name evidence="4" type="ORF">SAMN04515678_12233</name>
</gene>
<dbReference type="Gene3D" id="2.150.10.10">
    <property type="entry name" value="Serralysin-like metalloprotease, C-terminal"/>
    <property type="match status" value="2"/>
</dbReference>
<protein>
    <submittedName>
        <fullName evidence="4">Hemolysin-type calcium-binding repeat-containing protein</fullName>
    </submittedName>
</protein>
<evidence type="ECO:0000313" key="5">
    <source>
        <dbReference type="Proteomes" id="UP000325289"/>
    </source>
</evidence>
<evidence type="ECO:0000256" key="2">
    <source>
        <dbReference type="ARBA" id="ARBA00022525"/>
    </source>
</evidence>
<dbReference type="PRINTS" id="PR00313">
    <property type="entry name" value="CABNDNGRPT"/>
</dbReference>
<dbReference type="InterPro" id="IPR050557">
    <property type="entry name" value="RTX_toxin/Mannuronan_C5-epim"/>
</dbReference>
<dbReference type="InterPro" id="IPR011049">
    <property type="entry name" value="Serralysin-like_metalloprot_C"/>
</dbReference>
<keyword evidence="5" id="KW-1185">Reference proteome</keyword>
<organism evidence="4 5">
    <name type="scientific">Roseivivax sediminis</name>
    <dbReference type="NCBI Taxonomy" id="936889"/>
    <lineage>
        <taxon>Bacteria</taxon>
        <taxon>Pseudomonadati</taxon>
        <taxon>Pseudomonadota</taxon>
        <taxon>Alphaproteobacteria</taxon>
        <taxon>Rhodobacterales</taxon>
        <taxon>Roseobacteraceae</taxon>
        <taxon>Roseivivax</taxon>
    </lineage>
</organism>
<dbReference type="OrthoDB" id="733404at2"/>
<dbReference type="Pfam" id="PF00353">
    <property type="entry name" value="HemolysinCabind"/>
    <property type="match status" value="6"/>
</dbReference>
<accession>A0A1I2EDV6</accession>
<evidence type="ECO:0000256" key="1">
    <source>
        <dbReference type="ARBA" id="ARBA00004613"/>
    </source>
</evidence>
<dbReference type="GO" id="GO:0005509">
    <property type="term" value="F:calcium ion binding"/>
    <property type="evidence" value="ECO:0007669"/>
    <property type="project" value="InterPro"/>
</dbReference>
<reference evidence="4 5" key="1">
    <citation type="submission" date="2016-10" db="EMBL/GenBank/DDBJ databases">
        <authorList>
            <person name="Varghese N."/>
            <person name="Submissions S."/>
        </authorList>
    </citation>
    <scope>NUCLEOTIDE SEQUENCE [LARGE SCALE GENOMIC DNA]</scope>
    <source>
        <strain evidence="5">YIM D21,KCTC 23444,ACCC 10710</strain>
    </source>
</reference>
<name>A0A1I2EDV6_9RHOB</name>
<evidence type="ECO:0000256" key="3">
    <source>
        <dbReference type="SAM" id="MobiDB-lite"/>
    </source>
</evidence>
<dbReference type="SUPFAM" id="SSF51120">
    <property type="entry name" value="beta-Roll"/>
    <property type="match status" value="3"/>
</dbReference>
<dbReference type="InterPro" id="IPR018511">
    <property type="entry name" value="Hemolysin-typ_Ca-bd_CS"/>
</dbReference>
<feature type="region of interest" description="Disordered" evidence="3">
    <location>
        <begin position="276"/>
        <end position="376"/>
    </location>
</feature>
<dbReference type="Gene3D" id="2.60.120.380">
    <property type="match status" value="1"/>
</dbReference>
<keyword evidence="2" id="KW-0964">Secreted</keyword>
<dbReference type="Proteomes" id="UP000325289">
    <property type="component" value="Unassembled WGS sequence"/>
</dbReference>
<dbReference type="RefSeq" id="WP_149758891.1">
    <property type="nucleotide sequence ID" value="NZ_FOMS01000022.1"/>
</dbReference>
<dbReference type="EMBL" id="FOMS01000022">
    <property type="protein sequence ID" value="SFE91234.1"/>
    <property type="molecule type" value="Genomic_DNA"/>
</dbReference>
<dbReference type="PANTHER" id="PTHR38340:SF1">
    <property type="entry name" value="S-LAYER PROTEIN"/>
    <property type="match status" value="1"/>
</dbReference>
<sequence length="572" mass="60320">MTRIFEVPDAPNGVQSQYFIEDRDEVFGTLVYDYDEDGEGYPEQDFFRTSLDTDHDYIWTIDAENIPFAEVVQYIPGTEDDDPGMFTGSYHPDSDGGFYLKPEAAGTSWIVAWFFGRSGITREGRIVEGTQDYTLRMYEDIRGDEDTAETLAPGERMQGTIYHPLDSDFIRLDLDAGERYGFTFTARSGNERLSQFNLALRGAERAEDGFQLGPENYPETGNALSFEFRPASDGPFFADIWPDQDLELGGNYGAYFTYTLTYEALGPVPRDTIVGTDGDDTLVGDAVGERIEGRDGDDRLDGGGGDDGLLGAAGDDDLSGGQGNDTIAAGPGRDRAQGGSGDDFVGGGPGDDVLRGDDGNDTLGGGQGLDRIEGGRGDDVIAGGPGDDTLAGLLGDDTIGGSYGADTVSGSDGDDSVGGGTGTDFLDGGFGDDSIGGGEGDDTVSGWHGDDFLAGGGRDDLITGWTGDDTINPGAGNDTMRGGEGADTFVYSEFHPGETDLILDFQDGLDRFRMSAVENGPGTGLAGRVAALDIADTMIDGDAGVEMSYRGQTILVTGVSAAELGLADFEFV</sequence>
<dbReference type="PROSITE" id="PS00330">
    <property type="entry name" value="HEMOLYSIN_CALCIUM"/>
    <property type="match status" value="3"/>
</dbReference>
<evidence type="ECO:0000313" key="4">
    <source>
        <dbReference type="EMBL" id="SFE91234.1"/>
    </source>
</evidence>
<dbReference type="GO" id="GO:0005576">
    <property type="term" value="C:extracellular region"/>
    <property type="evidence" value="ECO:0007669"/>
    <property type="project" value="UniProtKB-SubCell"/>
</dbReference>
<proteinExistence type="predicted"/>
<feature type="compositionally biased region" description="Basic and acidic residues" evidence="3">
    <location>
        <begin position="287"/>
        <end position="301"/>
    </location>
</feature>
<comment type="subcellular location">
    <subcellularLocation>
        <location evidence="1">Secreted</location>
    </subcellularLocation>
</comment>
<dbReference type="InterPro" id="IPR001343">
    <property type="entry name" value="Hemolysn_Ca-bd"/>
</dbReference>
<dbReference type="AlphaFoldDB" id="A0A1I2EDV6"/>